<dbReference type="STRING" id="28115.HQ47_01375"/>
<dbReference type="Gene3D" id="3.30.420.260">
    <property type="match status" value="1"/>
</dbReference>
<sequence length="288" mass="33415">MPVDSNLNIRETAAMVEKQVLSIRFRPDGLTFIRENIADNLPVSAHKTCMIEPGYGSHVEAFQELFFRNQELCLPYNKVRIYYEPESWVMVPSELFDEKKGHLWLETVAEEPADDIGRITKTTTLSCPLPEEDRILVLSWEKDLIGFLKRTLIPAEFIPYFIPHLDVLKAQSRLRTGRMLCVLLRERRADFFLLLHGRIEFGNTVEYTRSVNMQELTDELVFYVFTIWNRLNLSTDNDMLCINYPAKEECEGALIDLHAVTDELKLTLGRYIPRIEEQPFSVLAKPEG</sequence>
<dbReference type="Gene3D" id="3.30.420.250">
    <property type="match status" value="1"/>
</dbReference>
<accession>A0A0A2GBL9</accession>
<dbReference type="Pfam" id="PF12864">
    <property type="entry name" value="DUF3822"/>
    <property type="match status" value="1"/>
</dbReference>
<protein>
    <recommendedName>
        <fullName evidence="3">DUF3822 family protein</fullName>
    </recommendedName>
</protein>
<dbReference type="EMBL" id="JRFA01000004">
    <property type="protein sequence ID" value="KGN75620.1"/>
    <property type="molecule type" value="Genomic_DNA"/>
</dbReference>
<dbReference type="RefSeq" id="WP_036850578.1">
    <property type="nucleotide sequence ID" value="NZ_JBGYTE010000032.1"/>
</dbReference>
<dbReference type="AlphaFoldDB" id="A0A0A2GBL9"/>
<evidence type="ECO:0000313" key="2">
    <source>
        <dbReference type="Proteomes" id="UP000030103"/>
    </source>
</evidence>
<dbReference type="Proteomes" id="UP000030103">
    <property type="component" value="Unassembled WGS sequence"/>
</dbReference>
<comment type="caution">
    <text evidence="1">The sequence shown here is derived from an EMBL/GenBank/DDBJ whole genome shotgun (WGS) entry which is preliminary data.</text>
</comment>
<proteinExistence type="predicted"/>
<dbReference type="CDD" id="cd24013">
    <property type="entry name" value="ASKHA_ATPase_BT3980-like"/>
    <property type="match status" value="1"/>
</dbReference>
<dbReference type="OrthoDB" id="1012871at2"/>
<evidence type="ECO:0008006" key="3">
    <source>
        <dbReference type="Google" id="ProtNLM"/>
    </source>
</evidence>
<gene>
    <name evidence="1" type="ORF">HQ47_01375</name>
</gene>
<evidence type="ECO:0000313" key="1">
    <source>
        <dbReference type="EMBL" id="KGN75620.1"/>
    </source>
</evidence>
<reference evidence="1 2" key="1">
    <citation type="submission" date="2014-09" db="EMBL/GenBank/DDBJ databases">
        <title>Draft Genome Sequence of Porphyromonas macacae COT-192_OH2859.</title>
        <authorList>
            <person name="Wallis C."/>
            <person name="Deusch O."/>
            <person name="O'Flynn C."/>
            <person name="Davis I."/>
            <person name="Horsfall A."/>
            <person name="Kirkwood N."/>
            <person name="Harris S."/>
            <person name="Eisen J.A."/>
            <person name="Coil D.A."/>
            <person name="Darling A.E."/>
            <person name="Jospin G."/>
            <person name="Alexiev A."/>
        </authorList>
    </citation>
    <scope>NUCLEOTIDE SEQUENCE [LARGE SCALE GENOMIC DNA]</scope>
    <source>
        <strain evidence="2">COT-192 OH2859</strain>
    </source>
</reference>
<name>A0A0A2GBL9_9PORP</name>
<dbReference type="InterPro" id="IPR024213">
    <property type="entry name" value="DUF3822"/>
</dbReference>
<keyword evidence="2" id="KW-1185">Reference proteome</keyword>
<organism evidence="1 2">
    <name type="scientific">Porphyromonas macacae</name>
    <dbReference type="NCBI Taxonomy" id="28115"/>
    <lineage>
        <taxon>Bacteria</taxon>
        <taxon>Pseudomonadati</taxon>
        <taxon>Bacteroidota</taxon>
        <taxon>Bacteroidia</taxon>
        <taxon>Bacteroidales</taxon>
        <taxon>Porphyromonadaceae</taxon>
        <taxon>Porphyromonas</taxon>
    </lineage>
</organism>